<reference evidence="2 3" key="1">
    <citation type="submission" date="2020-08" db="EMBL/GenBank/DDBJ databases">
        <title>Genomic Encyclopedia of Type Strains, Phase IV (KMG-IV): sequencing the most valuable type-strain genomes for metagenomic binning, comparative biology and taxonomic classification.</title>
        <authorList>
            <person name="Goeker M."/>
        </authorList>
    </citation>
    <scope>NUCLEOTIDE SEQUENCE [LARGE SCALE GENOMIC DNA]</scope>
    <source>
        <strain evidence="2 3">DSM 23562</strain>
    </source>
</reference>
<dbReference type="RefSeq" id="WP_184201058.1">
    <property type="nucleotide sequence ID" value="NZ_JACHGW010000004.1"/>
</dbReference>
<dbReference type="Pfam" id="PF07596">
    <property type="entry name" value="SBP_bac_10"/>
    <property type="match status" value="1"/>
</dbReference>
<evidence type="ECO:0000313" key="2">
    <source>
        <dbReference type="EMBL" id="MBB6052288.1"/>
    </source>
</evidence>
<dbReference type="InterPro" id="IPR045584">
    <property type="entry name" value="Pilin-like"/>
</dbReference>
<feature type="domain" description="DUF1559" evidence="1">
    <location>
        <begin position="32"/>
        <end position="88"/>
    </location>
</feature>
<dbReference type="SUPFAM" id="SSF54523">
    <property type="entry name" value="Pili subunits"/>
    <property type="match status" value="1"/>
</dbReference>
<evidence type="ECO:0000313" key="3">
    <source>
        <dbReference type="Proteomes" id="UP000520814"/>
    </source>
</evidence>
<name>A0A7W9SUH8_ARMRO</name>
<accession>A0A7W9SUH8</accession>
<gene>
    <name evidence="2" type="ORF">HNQ39_004109</name>
</gene>
<organism evidence="2 3">
    <name type="scientific">Armatimonas rosea</name>
    <dbReference type="NCBI Taxonomy" id="685828"/>
    <lineage>
        <taxon>Bacteria</taxon>
        <taxon>Bacillati</taxon>
        <taxon>Armatimonadota</taxon>
        <taxon>Armatimonadia</taxon>
        <taxon>Armatimonadales</taxon>
        <taxon>Armatimonadaceae</taxon>
        <taxon>Armatimonas</taxon>
    </lineage>
</organism>
<dbReference type="EMBL" id="JACHGW010000004">
    <property type="protein sequence ID" value="MBB6052288.1"/>
    <property type="molecule type" value="Genomic_DNA"/>
</dbReference>
<sequence length="286" mass="30679">MKKRLGFTLIELLVVIAIIAILAAILFPVFAQAREKARQTSCLSNMKQIALGVMMYTQDYDETFPLGSYILGTMTAAVTWQDLVEPYVKSGAGATNVNIVGRVDAPFWICPSIGPSAQNLPMATGDTAPFATSGVSPITNFYSKAFSYMNNSNLMPTSHRAAPTTGVNGWFPLGIQGMAGVEAPAERILACEGMGYVGNTGGDDWTTNCTNGVETGFPNLAGRLLGRADNYCGARYRHSGGANYALADGHAKWFKAPTTSWRAPATRGAAWRKSLAPNASVWFRED</sequence>
<dbReference type="Proteomes" id="UP000520814">
    <property type="component" value="Unassembled WGS sequence"/>
</dbReference>
<keyword evidence="3" id="KW-1185">Reference proteome</keyword>
<dbReference type="InterPro" id="IPR011453">
    <property type="entry name" value="DUF1559"/>
</dbReference>
<proteinExistence type="predicted"/>
<dbReference type="InterPro" id="IPR027558">
    <property type="entry name" value="Pre_pil_HX9DG_C"/>
</dbReference>
<dbReference type="Pfam" id="PF07963">
    <property type="entry name" value="N_methyl"/>
    <property type="match status" value="1"/>
</dbReference>
<dbReference type="PANTHER" id="PTHR30093">
    <property type="entry name" value="GENERAL SECRETION PATHWAY PROTEIN G"/>
    <property type="match status" value="1"/>
</dbReference>
<dbReference type="AlphaFoldDB" id="A0A7W9SUH8"/>
<dbReference type="NCBIfam" id="TIGR02532">
    <property type="entry name" value="IV_pilin_GFxxxE"/>
    <property type="match status" value="1"/>
</dbReference>
<protein>
    <submittedName>
        <fullName evidence="2">Prepilin-type N-terminal cleavage/methylation domain-containing protein/prepilin-type processing-associated H-X9-DG protein</fullName>
    </submittedName>
</protein>
<comment type="caution">
    <text evidence="2">The sequence shown here is derived from an EMBL/GenBank/DDBJ whole genome shotgun (WGS) entry which is preliminary data.</text>
</comment>
<dbReference type="InterPro" id="IPR012902">
    <property type="entry name" value="N_methyl_site"/>
</dbReference>
<dbReference type="NCBIfam" id="TIGR04294">
    <property type="entry name" value="pre_pil_HX9DG"/>
    <property type="match status" value="1"/>
</dbReference>
<dbReference type="Gene3D" id="3.30.700.10">
    <property type="entry name" value="Glycoprotein, Type 4 Pilin"/>
    <property type="match status" value="1"/>
</dbReference>
<evidence type="ECO:0000259" key="1">
    <source>
        <dbReference type="Pfam" id="PF07596"/>
    </source>
</evidence>